<evidence type="ECO:0000256" key="3">
    <source>
        <dbReference type="ARBA" id="ARBA00023163"/>
    </source>
</evidence>
<protein>
    <recommendedName>
        <fullName evidence="9">DNA-binding NarL/FixJ family response regulator</fullName>
    </recommendedName>
</protein>
<name>A0A7Z0WHE6_9PSEU</name>
<comment type="caution">
    <text evidence="4">Lacks conserved residue(s) required for the propagation of feature annotation.</text>
</comment>
<keyword evidence="3" id="KW-0804">Transcription</keyword>
<feature type="domain" description="HTH luxR-type" evidence="5">
    <location>
        <begin position="143"/>
        <end position="208"/>
    </location>
</feature>
<dbReference type="InterPro" id="IPR000792">
    <property type="entry name" value="Tscrpt_reg_LuxR_C"/>
</dbReference>
<dbReference type="GO" id="GO:0006355">
    <property type="term" value="P:regulation of DNA-templated transcription"/>
    <property type="evidence" value="ECO:0007669"/>
    <property type="project" value="InterPro"/>
</dbReference>
<dbReference type="Proteomes" id="UP000185696">
    <property type="component" value="Unassembled WGS sequence"/>
</dbReference>
<dbReference type="GO" id="GO:0003677">
    <property type="term" value="F:DNA binding"/>
    <property type="evidence" value="ECO:0007669"/>
    <property type="project" value="UniProtKB-KW"/>
</dbReference>
<dbReference type="PANTHER" id="PTHR43214">
    <property type="entry name" value="TWO-COMPONENT RESPONSE REGULATOR"/>
    <property type="match status" value="1"/>
</dbReference>
<dbReference type="InterPro" id="IPR039420">
    <property type="entry name" value="WalR-like"/>
</dbReference>
<feature type="domain" description="Response regulatory" evidence="6">
    <location>
        <begin position="2"/>
        <end position="122"/>
    </location>
</feature>
<dbReference type="PROSITE" id="PS50110">
    <property type="entry name" value="RESPONSE_REGULATORY"/>
    <property type="match status" value="1"/>
</dbReference>
<dbReference type="Pfam" id="PF00196">
    <property type="entry name" value="GerE"/>
    <property type="match status" value="1"/>
</dbReference>
<evidence type="ECO:0000256" key="4">
    <source>
        <dbReference type="PROSITE-ProRule" id="PRU00169"/>
    </source>
</evidence>
<dbReference type="SMART" id="SM00421">
    <property type="entry name" value="HTH_LUXR"/>
    <property type="match status" value="1"/>
</dbReference>
<evidence type="ECO:0000256" key="2">
    <source>
        <dbReference type="ARBA" id="ARBA00023125"/>
    </source>
</evidence>
<dbReference type="InterPro" id="IPR011006">
    <property type="entry name" value="CheY-like_superfamily"/>
</dbReference>
<dbReference type="InterPro" id="IPR016032">
    <property type="entry name" value="Sig_transdc_resp-reg_C-effctor"/>
</dbReference>
<comment type="caution">
    <text evidence="7">The sequence shown here is derived from an EMBL/GenBank/DDBJ whole genome shotgun (WGS) entry which is preliminary data.</text>
</comment>
<keyword evidence="1" id="KW-0805">Transcription regulation</keyword>
<reference evidence="7 8" key="1">
    <citation type="submission" date="2016-12" db="EMBL/GenBank/DDBJ databases">
        <title>The draft genome sequence of Actinophytocola xinjiangensis.</title>
        <authorList>
            <person name="Wang W."/>
            <person name="Yuan L."/>
        </authorList>
    </citation>
    <scope>NUCLEOTIDE SEQUENCE [LARGE SCALE GENOMIC DNA]</scope>
    <source>
        <strain evidence="7 8">CGMCC 4.4663</strain>
    </source>
</reference>
<dbReference type="CDD" id="cd06170">
    <property type="entry name" value="LuxR_C_like"/>
    <property type="match status" value="1"/>
</dbReference>
<organism evidence="7 8">
    <name type="scientific">Actinophytocola xinjiangensis</name>
    <dbReference type="NCBI Taxonomy" id="485602"/>
    <lineage>
        <taxon>Bacteria</taxon>
        <taxon>Bacillati</taxon>
        <taxon>Actinomycetota</taxon>
        <taxon>Actinomycetes</taxon>
        <taxon>Pseudonocardiales</taxon>
        <taxon>Pseudonocardiaceae</taxon>
    </lineage>
</organism>
<evidence type="ECO:0000256" key="1">
    <source>
        <dbReference type="ARBA" id="ARBA00023015"/>
    </source>
</evidence>
<dbReference type="PANTHER" id="PTHR43214:SF24">
    <property type="entry name" value="TRANSCRIPTIONAL REGULATORY PROTEIN NARL-RELATED"/>
    <property type="match status" value="1"/>
</dbReference>
<dbReference type="GO" id="GO:0000160">
    <property type="term" value="P:phosphorelay signal transduction system"/>
    <property type="evidence" value="ECO:0007669"/>
    <property type="project" value="InterPro"/>
</dbReference>
<dbReference type="PROSITE" id="PS50043">
    <property type="entry name" value="HTH_LUXR_2"/>
    <property type="match status" value="1"/>
</dbReference>
<evidence type="ECO:0000259" key="5">
    <source>
        <dbReference type="PROSITE" id="PS50043"/>
    </source>
</evidence>
<dbReference type="PROSITE" id="PS00622">
    <property type="entry name" value="HTH_LUXR_1"/>
    <property type="match status" value="1"/>
</dbReference>
<proteinExistence type="predicted"/>
<dbReference type="InterPro" id="IPR001789">
    <property type="entry name" value="Sig_transdc_resp-reg_receiver"/>
</dbReference>
<keyword evidence="2" id="KW-0238">DNA-binding</keyword>
<dbReference type="Gene3D" id="3.40.50.2300">
    <property type="match status" value="1"/>
</dbReference>
<dbReference type="EMBL" id="MSIF01000030">
    <property type="protein sequence ID" value="OLF05398.1"/>
    <property type="molecule type" value="Genomic_DNA"/>
</dbReference>
<dbReference type="SUPFAM" id="SSF46894">
    <property type="entry name" value="C-terminal effector domain of the bipartite response regulators"/>
    <property type="match status" value="1"/>
</dbReference>
<keyword evidence="8" id="KW-1185">Reference proteome</keyword>
<dbReference type="SUPFAM" id="SSF52172">
    <property type="entry name" value="CheY-like"/>
    <property type="match status" value="1"/>
</dbReference>
<gene>
    <name evidence="7" type="ORF">BLA60_36730</name>
</gene>
<evidence type="ECO:0000259" key="6">
    <source>
        <dbReference type="PROSITE" id="PS50110"/>
    </source>
</evidence>
<dbReference type="AlphaFoldDB" id="A0A7Z0WHE6"/>
<evidence type="ECO:0008006" key="9">
    <source>
        <dbReference type="Google" id="ProtNLM"/>
    </source>
</evidence>
<sequence length="218" mass="23132">MRVLVVGDDVLARRGVLAALDGEPGMVVVGEHRTGPAVVTTVTQLRPDVLLLHGLHVADAAPMLATVRDSVRRTGRVVRVLGIGVRDGEPQVVPDGRPGLACGWLPAWATPEEVVAAVRIAAAGFTLVRAEDPGRTETVPGRHMALRDGLSERECDVLALVARGLSNAEIAEALTVSEHTVKSHMQNLLGKLGLRNRIHAVIYAFDTGLVTADHAAKR</sequence>
<accession>A0A7Z0WHE6</accession>
<dbReference type="PRINTS" id="PR00038">
    <property type="entry name" value="HTHLUXR"/>
</dbReference>
<evidence type="ECO:0000313" key="8">
    <source>
        <dbReference type="Proteomes" id="UP000185696"/>
    </source>
</evidence>
<evidence type="ECO:0000313" key="7">
    <source>
        <dbReference type="EMBL" id="OLF05398.1"/>
    </source>
</evidence>